<protein>
    <submittedName>
        <fullName evidence="1">Uncharacterized protein</fullName>
    </submittedName>
</protein>
<keyword evidence="2" id="KW-1185">Reference proteome</keyword>
<dbReference type="AlphaFoldDB" id="A0A2K5ANY6"/>
<dbReference type="KEGG" id="ncv:NCAV_0153"/>
<accession>A0A2K5ANY6</accession>
<dbReference type="EMBL" id="LT981265">
    <property type="protein sequence ID" value="SPC33353.1"/>
    <property type="molecule type" value="Genomic_DNA"/>
</dbReference>
<dbReference type="RefSeq" id="WP_269459686.1">
    <property type="nucleotide sequence ID" value="NZ_LT981265.1"/>
</dbReference>
<organism evidence="1 2">
    <name type="scientific">Candidatus Nitrosocaldus cavascurensis</name>
    <dbReference type="NCBI Taxonomy" id="2058097"/>
    <lineage>
        <taxon>Archaea</taxon>
        <taxon>Nitrososphaerota</taxon>
        <taxon>Nitrososphaeria</taxon>
        <taxon>Candidatus Nitrosocaldales</taxon>
        <taxon>Candidatus Nitrosocaldaceae</taxon>
        <taxon>Candidatus Nitrosocaldus</taxon>
    </lineage>
</organism>
<reference evidence="2" key="1">
    <citation type="submission" date="2018-01" db="EMBL/GenBank/DDBJ databases">
        <authorList>
            <person name="Kerou L M."/>
        </authorList>
    </citation>
    <scope>NUCLEOTIDE SEQUENCE [LARGE SCALE GENOMIC DNA]</scope>
    <source>
        <strain evidence="2">SCU2</strain>
    </source>
</reference>
<proteinExistence type="predicted"/>
<evidence type="ECO:0000313" key="1">
    <source>
        <dbReference type="EMBL" id="SPC33353.1"/>
    </source>
</evidence>
<gene>
    <name evidence="1" type="ORF">NCAV_0153</name>
</gene>
<evidence type="ECO:0000313" key="2">
    <source>
        <dbReference type="Proteomes" id="UP000236248"/>
    </source>
</evidence>
<dbReference type="GeneID" id="77168399"/>
<sequence>MYAGLLIQLDARGSNCNYNTSTLPAGYIDEEVYPSLYSTYRIS</sequence>
<name>A0A2K5ANY6_9ARCH</name>
<dbReference type="Proteomes" id="UP000236248">
    <property type="component" value="Chromosome NCAV"/>
</dbReference>